<evidence type="ECO:0000256" key="4">
    <source>
        <dbReference type="ARBA" id="ARBA00022989"/>
    </source>
</evidence>
<protein>
    <submittedName>
        <fullName evidence="8">Uncharacterized protein</fullName>
    </submittedName>
</protein>
<keyword evidence="2" id="KW-1003">Cell membrane</keyword>
<feature type="transmembrane region" description="Helical" evidence="7">
    <location>
        <begin position="203"/>
        <end position="225"/>
    </location>
</feature>
<dbReference type="GO" id="GO:0005886">
    <property type="term" value="C:plasma membrane"/>
    <property type="evidence" value="ECO:0007669"/>
    <property type="project" value="UniProtKB-SubCell"/>
</dbReference>
<evidence type="ECO:0000256" key="3">
    <source>
        <dbReference type="ARBA" id="ARBA00022692"/>
    </source>
</evidence>
<dbReference type="EMBL" id="CZKA01000016">
    <property type="protein sequence ID" value="CUR55164.1"/>
    <property type="molecule type" value="Genomic_DNA"/>
</dbReference>
<feature type="transmembrane region" description="Helical" evidence="7">
    <location>
        <begin position="171"/>
        <end position="191"/>
    </location>
</feature>
<name>A0A2P2BZK7_9ZZZZ</name>
<evidence type="ECO:0000256" key="7">
    <source>
        <dbReference type="SAM" id="Phobius"/>
    </source>
</evidence>
<evidence type="ECO:0000313" key="8">
    <source>
        <dbReference type="EMBL" id="CUR55164.1"/>
    </source>
</evidence>
<feature type="transmembrane region" description="Helical" evidence="7">
    <location>
        <begin position="237"/>
        <end position="256"/>
    </location>
</feature>
<comment type="subcellular location">
    <subcellularLocation>
        <location evidence="1">Cell membrane</location>
        <topology evidence="1">Multi-pass membrane protein</topology>
    </subcellularLocation>
</comment>
<evidence type="ECO:0000256" key="5">
    <source>
        <dbReference type="ARBA" id="ARBA00023136"/>
    </source>
</evidence>
<gene>
    <name evidence="8" type="ORF">NOCA2230084</name>
</gene>
<dbReference type="AlphaFoldDB" id="A0A2P2BZK7"/>
<organism evidence="8">
    <name type="scientific">metagenome</name>
    <dbReference type="NCBI Taxonomy" id="256318"/>
    <lineage>
        <taxon>unclassified sequences</taxon>
        <taxon>metagenomes</taxon>
    </lineage>
</organism>
<evidence type="ECO:0000256" key="6">
    <source>
        <dbReference type="SAM" id="MobiDB-lite"/>
    </source>
</evidence>
<accession>A0A2P2BZK7</accession>
<evidence type="ECO:0000256" key="2">
    <source>
        <dbReference type="ARBA" id="ARBA00022475"/>
    </source>
</evidence>
<sequence length="321" mass="34729">MVPERQEPQVSESPDPTPPVVRPGIEAGLEALPPEILDRIPPRFRATVVGLQGLWPGRIVLRSMAKFARLELFDRSMTIAAQFFTSVFPVLILFGIVLGKQESGTLADILNLPTQTRDVLDDATDGTSTGTFGVIGALIVFISGTSLSRALTRASAVIWQVQRPKNRLGSVWRWLAVLLVVALFLLLPRFLRVVVDGFPPAGLWLTVALFAANASMAIFIPWLLLEGRVGMRLMAPGAVLFATVMAFIRPITVVALPRALDASADHYGSIGVAFTYLTYLYIISWIFLAAAALGQVIATDRGAFGAWVRRGSPIPGETPAV</sequence>
<feature type="transmembrane region" description="Helical" evidence="7">
    <location>
        <begin position="130"/>
        <end position="151"/>
    </location>
</feature>
<dbReference type="InterPro" id="IPR017039">
    <property type="entry name" value="Virul_fac_BrkB"/>
</dbReference>
<keyword evidence="3 7" id="KW-0812">Transmembrane</keyword>
<evidence type="ECO:0000256" key="1">
    <source>
        <dbReference type="ARBA" id="ARBA00004651"/>
    </source>
</evidence>
<reference evidence="8" key="1">
    <citation type="submission" date="2015-08" db="EMBL/GenBank/DDBJ databases">
        <authorList>
            <person name="Babu N.S."/>
            <person name="Beckwith C.J."/>
            <person name="Beseler K.G."/>
            <person name="Brison A."/>
            <person name="Carone J.V."/>
            <person name="Caskin T.P."/>
            <person name="Diamond M."/>
            <person name="Durham M.E."/>
            <person name="Foxe J.M."/>
            <person name="Go M."/>
            <person name="Henderson B.A."/>
            <person name="Jones I.B."/>
            <person name="McGettigan J.A."/>
            <person name="Micheletti S.J."/>
            <person name="Nasrallah M.E."/>
            <person name="Ortiz D."/>
            <person name="Piller C.R."/>
            <person name="Privatt S.R."/>
            <person name="Schneider S.L."/>
            <person name="Sharp S."/>
            <person name="Smith T.C."/>
            <person name="Stanton J.D."/>
            <person name="Ullery H.E."/>
            <person name="Wilson R.J."/>
            <person name="Serrano M.G."/>
            <person name="Buck G."/>
            <person name="Lee V."/>
            <person name="Wang Y."/>
            <person name="Carvalho R."/>
            <person name="Voegtly L."/>
            <person name="Shi R."/>
            <person name="Duckworth R."/>
            <person name="Johnson A."/>
            <person name="Loviza R."/>
            <person name="Walstead R."/>
            <person name="Shah Z."/>
            <person name="Kiflezghi M."/>
            <person name="Wade K."/>
            <person name="Ball S.L."/>
            <person name="Bradley K.W."/>
            <person name="Asai D.J."/>
            <person name="Bowman C.A."/>
            <person name="Russell D.A."/>
            <person name="Pope W.H."/>
            <person name="Jacobs-Sera D."/>
            <person name="Hendrix R.W."/>
            <person name="Hatfull G.F."/>
        </authorList>
    </citation>
    <scope>NUCLEOTIDE SEQUENCE</scope>
</reference>
<dbReference type="Pfam" id="PF03631">
    <property type="entry name" value="Virul_fac_BrkB"/>
    <property type="match status" value="1"/>
</dbReference>
<feature type="transmembrane region" description="Helical" evidence="7">
    <location>
        <begin position="276"/>
        <end position="298"/>
    </location>
</feature>
<proteinExistence type="predicted"/>
<keyword evidence="4 7" id="KW-1133">Transmembrane helix</keyword>
<keyword evidence="5 7" id="KW-0472">Membrane</keyword>
<feature type="transmembrane region" description="Helical" evidence="7">
    <location>
        <begin position="79"/>
        <end position="98"/>
    </location>
</feature>
<feature type="region of interest" description="Disordered" evidence="6">
    <location>
        <begin position="1"/>
        <end position="22"/>
    </location>
</feature>